<dbReference type="GO" id="GO:0016787">
    <property type="term" value="F:hydrolase activity"/>
    <property type="evidence" value="ECO:0007669"/>
    <property type="project" value="UniProtKB-KW"/>
</dbReference>
<keyword evidence="1" id="KW-0732">Signal</keyword>
<sequence length="345" mass="38105">MKLKKLLSFVCPAVFVLSAGMAQAATPATTTPFQPLMTNSKDCFSGQFSSYDGFVSMLKRMYPNNPNVGAMMHKSIPRAVFEQFQQQLHCELFVYDVGGVKTKGYLVLPKAAPAKSLPVLVYNRGGNGKTGSLVFMNVMSQLMSLAAQGYVVFASNYRGEHNQLNLPPEQIGKDEFGGAEVADVLAFKSLLTQVPAANPEHVAMMGHSRGGMQTWLAAKQWPELDALVIVAGVTDSEALLQFRPEMENVFKARIPDYANNKTAALQQRSVSFFLPQIRADLPVMIVHGDQDKQVDVSNAHKIAQLLSARKQPHELVIVPGGDHSLQKQMPELREQMDQFIRQQLR</sequence>
<dbReference type="PANTHER" id="PTHR43265:SF1">
    <property type="entry name" value="ESTERASE ESTD"/>
    <property type="match status" value="1"/>
</dbReference>
<dbReference type="EMBL" id="JBHLXP010000004">
    <property type="protein sequence ID" value="MFC0049855.1"/>
    <property type="molecule type" value="Genomic_DNA"/>
</dbReference>
<proteinExistence type="predicted"/>
<dbReference type="SUPFAM" id="SSF53474">
    <property type="entry name" value="alpha/beta-Hydrolases"/>
    <property type="match status" value="1"/>
</dbReference>
<keyword evidence="3" id="KW-0378">Hydrolase</keyword>
<dbReference type="PANTHER" id="PTHR43265">
    <property type="entry name" value="ESTERASE ESTD"/>
    <property type="match status" value="1"/>
</dbReference>
<feature type="chain" id="PRO_5046987870" evidence="1">
    <location>
        <begin position="25"/>
        <end position="345"/>
    </location>
</feature>
<evidence type="ECO:0000313" key="3">
    <source>
        <dbReference type="EMBL" id="MFC0049855.1"/>
    </source>
</evidence>
<dbReference type="InterPro" id="IPR053145">
    <property type="entry name" value="AB_hydrolase_Est10"/>
</dbReference>
<evidence type="ECO:0000259" key="2">
    <source>
        <dbReference type="Pfam" id="PF00326"/>
    </source>
</evidence>
<comment type="caution">
    <text evidence="3">The sequence shown here is derived from an EMBL/GenBank/DDBJ whole genome shotgun (WGS) entry which is preliminary data.</text>
</comment>
<reference evidence="3 4" key="1">
    <citation type="submission" date="2024-09" db="EMBL/GenBank/DDBJ databases">
        <authorList>
            <person name="Sun Q."/>
            <person name="Mori K."/>
        </authorList>
    </citation>
    <scope>NUCLEOTIDE SEQUENCE [LARGE SCALE GENOMIC DNA]</scope>
    <source>
        <strain evidence="3 4">KCTC 23315</strain>
    </source>
</reference>
<dbReference type="EC" id="3.4.-.-" evidence="3"/>
<name>A0ABV6BK34_9GAMM</name>
<keyword evidence="4" id="KW-1185">Reference proteome</keyword>
<protein>
    <submittedName>
        <fullName evidence="3">Alpha/beta hydrolase family protein</fullName>
        <ecNumber evidence="3">3.4.-.-</ecNumber>
    </submittedName>
</protein>
<dbReference type="InterPro" id="IPR029058">
    <property type="entry name" value="AB_hydrolase_fold"/>
</dbReference>
<evidence type="ECO:0000256" key="1">
    <source>
        <dbReference type="SAM" id="SignalP"/>
    </source>
</evidence>
<dbReference type="Proteomes" id="UP001589813">
    <property type="component" value="Unassembled WGS sequence"/>
</dbReference>
<dbReference type="RefSeq" id="WP_377246505.1">
    <property type="nucleotide sequence ID" value="NZ_JBHLXP010000004.1"/>
</dbReference>
<dbReference type="Gene3D" id="3.40.50.1820">
    <property type="entry name" value="alpha/beta hydrolase"/>
    <property type="match status" value="1"/>
</dbReference>
<evidence type="ECO:0000313" key="4">
    <source>
        <dbReference type="Proteomes" id="UP001589813"/>
    </source>
</evidence>
<dbReference type="Pfam" id="PF00326">
    <property type="entry name" value="Peptidase_S9"/>
    <property type="match status" value="1"/>
</dbReference>
<organism evidence="3 4">
    <name type="scientific">Rheinheimera tilapiae</name>
    <dbReference type="NCBI Taxonomy" id="875043"/>
    <lineage>
        <taxon>Bacteria</taxon>
        <taxon>Pseudomonadati</taxon>
        <taxon>Pseudomonadota</taxon>
        <taxon>Gammaproteobacteria</taxon>
        <taxon>Chromatiales</taxon>
        <taxon>Chromatiaceae</taxon>
        <taxon>Rheinheimera</taxon>
    </lineage>
</organism>
<dbReference type="InterPro" id="IPR001375">
    <property type="entry name" value="Peptidase_S9_cat"/>
</dbReference>
<feature type="signal peptide" evidence="1">
    <location>
        <begin position="1"/>
        <end position="24"/>
    </location>
</feature>
<gene>
    <name evidence="3" type="ORF">ACFFJP_16260</name>
</gene>
<accession>A0ABV6BK34</accession>
<feature type="domain" description="Peptidase S9 prolyl oligopeptidase catalytic" evidence="2">
    <location>
        <begin position="139"/>
        <end position="344"/>
    </location>
</feature>